<dbReference type="InterPro" id="IPR004788">
    <property type="entry name" value="Ribose5P_isomerase_type_A"/>
</dbReference>
<dbReference type="SUPFAM" id="SSF100950">
    <property type="entry name" value="NagB/RpiA/CoA transferase-like"/>
    <property type="match status" value="1"/>
</dbReference>
<comment type="function">
    <text evidence="3">Catalyzes the reversible conversion of ribose-5-phosphate to ribulose 5-phosphate.</text>
</comment>
<dbReference type="GO" id="GO:0004751">
    <property type="term" value="F:ribose-5-phosphate isomerase activity"/>
    <property type="evidence" value="ECO:0007669"/>
    <property type="project" value="UniProtKB-UniRule"/>
</dbReference>
<sequence>MEQKRMAGVKATEYIKDGMILGLGTGSTAYYMIERVGEMVKKGLKIQAVATSESTTRLANQFMIPLVSIDEVKEIDLVIDGVDEIDPDFNAIKGGGGALFREKMVAKVAKEVIWIMDSSKTVDALGAFPLPVEILPYGYQHIMARLERLQYNPKLRRNNKEIYITDNHNYIADLWIEKPLKVKEVEEKLKNITGVLETGLFLNLCDRIIIGNDTGVKIIENTKK</sequence>
<dbReference type="EMBL" id="JAEAGR010000007">
    <property type="protein sequence ID" value="MBH1940955.1"/>
    <property type="molecule type" value="Genomic_DNA"/>
</dbReference>
<dbReference type="HAMAP" id="MF_00170">
    <property type="entry name" value="Rib_5P_isom_A"/>
    <property type="match status" value="1"/>
</dbReference>
<dbReference type="PANTHER" id="PTHR11934">
    <property type="entry name" value="RIBOSE-5-PHOSPHATE ISOMERASE"/>
    <property type="match status" value="1"/>
</dbReference>
<protein>
    <recommendedName>
        <fullName evidence="3">Ribose-5-phosphate isomerase A</fullName>
        <ecNumber evidence="3">5.3.1.6</ecNumber>
    </recommendedName>
    <alternativeName>
        <fullName evidence="3">Phosphoriboisomerase A</fullName>
        <shortName evidence="3">PRI</shortName>
    </alternativeName>
</protein>
<dbReference type="Pfam" id="PF06026">
    <property type="entry name" value="Rib_5-P_isom_A"/>
    <property type="match status" value="1"/>
</dbReference>
<dbReference type="EC" id="5.3.1.6" evidence="3"/>
<dbReference type="InterPro" id="IPR037171">
    <property type="entry name" value="NagB/RpiA_transferase-like"/>
</dbReference>
<dbReference type="InterPro" id="IPR020672">
    <property type="entry name" value="Ribose5P_isomerase_typA_subgr"/>
</dbReference>
<evidence type="ECO:0000256" key="1">
    <source>
        <dbReference type="ARBA" id="ARBA00001713"/>
    </source>
</evidence>
<dbReference type="Gene3D" id="3.30.70.260">
    <property type="match status" value="1"/>
</dbReference>
<dbReference type="GO" id="GO:0005829">
    <property type="term" value="C:cytosol"/>
    <property type="evidence" value="ECO:0007669"/>
    <property type="project" value="TreeGrafter"/>
</dbReference>
<accession>A0A8J7H9B3</accession>
<dbReference type="GO" id="GO:0009052">
    <property type="term" value="P:pentose-phosphate shunt, non-oxidative branch"/>
    <property type="evidence" value="ECO:0007669"/>
    <property type="project" value="UniProtKB-UniRule"/>
</dbReference>
<evidence type="ECO:0000313" key="5">
    <source>
        <dbReference type="Proteomes" id="UP000623269"/>
    </source>
</evidence>
<organism evidence="4 5">
    <name type="scientific">Mobilitalea sibirica</name>
    <dbReference type="NCBI Taxonomy" id="1462919"/>
    <lineage>
        <taxon>Bacteria</taxon>
        <taxon>Bacillati</taxon>
        <taxon>Bacillota</taxon>
        <taxon>Clostridia</taxon>
        <taxon>Lachnospirales</taxon>
        <taxon>Lachnospiraceae</taxon>
        <taxon>Mobilitalea</taxon>
    </lineage>
</organism>
<dbReference type="CDD" id="cd01398">
    <property type="entry name" value="RPI_A"/>
    <property type="match status" value="1"/>
</dbReference>
<reference evidence="4" key="1">
    <citation type="submission" date="2020-12" db="EMBL/GenBank/DDBJ databases">
        <title>M. sibirica DSM 26468T genome.</title>
        <authorList>
            <person name="Thieme N."/>
            <person name="Rettenmaier R."/>
            <person name="Zverlov V."/>
            <person name="Liebl W."/>
        </authorList>
    </citation>
    <scope>NUCLEOTIDE SEQUENCE</scope>
    <source>
        <strain evidence="4">DSM 26468</strain>
    </source>
</reference>
<dbReference type="AlphaFoldDB" id="A0A8J7H9B3"/>
<comment type="pathway">
    <text evidence="3">Carbohydrate degradation; pentose phosphate pathway; D-ribose 5-phosphate from D-ribulose 5-phosphate (non-oxidative stage): step 1/1.</text>
</comment>
<dbReference type="NCBIfam" id="TIGR00021">
    <property type="entry name" value="rpiA"/>
    <property type="match status" value="1"/>
</dbReference>
<evidence type="ECO:0000256" key="3">
    <source>
        <dbReference type="HAMAP-Rule" id="MF_00170"/>
    </source>
</evidence>
<feature type="binding site" evidence="3">
    <location>
        <begin position="93"/>
        <end position="96"/>
    </location>
    <ligand>
        <name>substrate</name>
    </ligand>
</feature>
<comment type="caution">
    <text evidence="4">The sequence shown here is derived from an EMBL/GenBank/DDBJ whole genome shotgun (WGS) entry which is preliminary data.</text>
</comment>
<evidence type="ECO:0000313" key="4">
    <source>
        <dbReference type="EMBL" id="MBH1940955.1"/>
    </source>
</evidence>
<dbReference type="Gene3D" id="3.40.50.1360">
    <property type="match status" value="1"/>
</dbReference>
<feature type="binding site" evidence="3">
    <location>
        <position position="120"/>
    </location>
    <ligand>
        <name>substrate</name>
    </ligand>
</feature>
<dbReference type="Proteomes" id="UP000623269">
    <property type="component" value="Unassembled WGS sequence"/>
</dbReference>
<comment type="subunit">
    <text evidence="3">Homodimer.</text>
</comment>
<dbReference type="FunFam" id="3.40.50.1360:FF:000001">
    <property type="entry name" value="Ribose-5-phosphate isomerase A"/>
    <property type="match status" value="1"/>
</dbReference>
<gene>
    <name evidence="3 4" type="primary">rpiA</name>
    <name evidence="4" type="ORF">I5677_08640</name>
</gene>
<dbReference type="GO" id="GO:0006014">
    <property type="term" value="P:D-ribose metabolic process"/>
    <property type="evidence" value="ECO:0007669"/>
    <property type="project" value="TreeGrafter"/>
</dbReference>
<dbReference type="UniPathway" id="UPA00115">
    <property type="reaction ID" value="UER00412"/>
</dbReference>
<feature type="active site" description="Proton acceptor" evidence="3">
    <location>
        <position position="102"/>
    </location>
</feature>
<proteinExistence type="inferred from homology"/>
<feature type="binding site" evidence="3">
    <location>
        <begin position="80"/>
        <end position="83"/>
    </location>
    <ligand>
        <name>substrate</name>
    </ligand>
</feature>
<comment type="similarity">
    <text evidence="3">Belongs to the ribose 5-phosphate isomerase family.</text>
</comment>
<dbReference type="PANTHER" id="PTHR11934:SF0">
    <property type="entry name" value="RIBOSE-5-PHOSPHATE ISOMERASE"/>
    <property type="match status" value="1"/>
</dbReference>
<comment type="catalytic activity">
    <reaction evidence="1 3">
        <text>aldehydo-D-ribose 5-phosphate = D-ribulose 5-phosphate</text>
        <dbReference type="Rhea" id="RHEA:14657"/>
        <dbReference type="ChEBI" id="CHEBI:58121"/>
        <dbReference type="ChEBI" id="CHEBI:58273"/>
        <dbReference type="EC" id="5.3.1.6"/>
    </reaction>
</comment>
<dbReference type="RefSeq" id="WP_197661176.1">
    <property type="nucleotide sequence ID" value="NZ_JAEAGR010000007.1"/>
</dbReference>
<evidence type="ECO:0000256" key="2">
    <source>
        <dbReference type="ARBA" id="ARBA00023235"/>
    </source>
</evidence>
<keyword evidence="5" id="KW-1185">Reference proteome</keyword>
<name>A0A8J7H9B3_9FIRM</name>
<dbReference type="SUPFAM" id="SSF75445">
    <property type="entry name" value="D-ribose-5-phosphate isomerase (RpiA), lid domain"/>
    <property type="match status" value="1"/>
</dbReference>
<dbReference type="NCBIfam" id="NF001924">
    <property type="entry name" value="PRK00702.1"/>
    <property type="match status" value="1"/>
</dbReference>
<keyword evidence="2 3" id="KW-0413">Isomerase</keyword>
<feature type="binding site" evidence="3">
    <location>
        <begin position="25"/>
        <end position="28"/>
    </location>
    <ligand>
        <name>substrate</name>
    </ligand>
</feature>